<reference evidence="7 8" key="1">
    <citation type="submission" date="2017-11" db="EMBL/GenBank/DDBJ databases">
        <title>Draft genome sequence of Mitsuaria sp. HWN-4.</title>
        <authorList>
            <person name="Gundlapally S.R."/>
        </authorList>
    </citation>
    <scope>NUCLEOTIDE SEQUENCE [LARGE SCALE GENOMIC DNA]</scope>
    <source>
        <strain evidence="7 8">HWN-4</strain>
    </source>
</reference>
<dbReference type="RefSeq" id="WP_099860335.1">
    <property type="nucleotide sequence ID" value="NZ_PEOG01000011.1"/>
</dbReference>
<dbReference type="Pfam" id="PF00155">
    <property type="entry name" value="Aminotran_1_2"/>
    <property type="match status" value="1"/>
</dbReference>
<dbReference type="Pfam" id="PF00392">
    <property type="entry name" value="GntR"/>
    <property type="match status" value="1"/>
</dbReference>
<dbReference type="PANTHER" id="PTHR46577:SF2">
    <property type="entry name" value="TRANSCRIPTIONAL REGULATORY PROTEIN"/>
    <property type="match status" value="1"/>
</dbReference>
<keyword evidence="7" id="KW-0032">Aminotransferase</keyword>
<comment type="caution">
    <text evidence="7">The sequence shown here is derived from an EMBL/GenBank/DDBJ whole genome shotgun (WGS) entry which is preliminary data.</text>
</comment>
<keyword evidence="3" id="KW-0805">Transcription regulation</keyword>
<sequence length="478" mass="51795">MDATDPLYAQVAAHYRQAITAGTMPPGSRMPSVRTLMGLHRVSLSTALQACRLLESQGLLQARQRAGYFVRPPRPTRLARAAEPRQTQADPARFVGVHERISEILTRGIAARPEVNLSGACAHPSLYPTRALALHGQRLLRRRPEILGTQPDPQGLLGLRQALSRLALNAQIQLDPSQLVITHGCTEALSVALRAVTRPGDAVAVESPTYYGLLQLLESLGLRALEIPTSPHTGLSVEALEAAAAQEPRLKAVVVVPNLQNPLGAVMPDAAKQALLASCEARDLALIEDDTYALLCDTPQRAIKSWDTTGRVIFCSSLHKTLAPGMRVGWIAAGRWQPRVEILKYAQSRPNEMLGQAILAEFLAGGQIERHLRALRAKLATQREQMAEALSDELPTGTRLSMPPGGPSLWVELPEGLSSLALFDAALEKGVRLGPGLMYSNSDRFDNFIRINAGNPMDEAQRRAIATLGALCASMLRR</sequence>
<evidence type="ECO:0000256" key="1">
    <source>
        <dbReference type="ARBA" id="ARBA00005384"/>
    </source>
</evidence>
<name>A0A2G9CF26_9BURK</name>
<evidence type="ECO:0000256" key="4">
    <source>
        <dbReference type="ARBA" id="ARBA00023125"/>
    </source>
</evidence>
<dbReference type="EMBL" id="PEOG01000011">
    <property type="protein sequence ID" value="PIM54244.1"/>
    <property type="molecule type" value="Genomic_DNA"/>
</dbReference>
<keyword evidence="2" id="KW-0663">Pyridoxal phosphate</keyword>
<dbReference type="InterPro" id="IPR015424">
    <property type="entry name" value="PyrdxlP-dep_Trfase"/>
</dbReference>
<keyword evidence="4" id="KW-0238">DNA-binding</keyword>
<evidence type="ECO:0000313" key="8">
    <source>
        <dbReference type="Proteomes" id="UP000231501"/>
    </source>
</evidence>
<dbReference type="Proteomes" id="UP000231501">
    <property type="component" value="Unassembled WGS sequence"/>
</dbReference>
<keyword evidence="5" id="KW-0804">Transcription</keyword>
<dbReference type="AlphaFoldDB" id="A0A2G9CF26"/>
<protein>
    <submittedName>
        <fullName evidence="7">2-aminoadipate aminotransferase</fullName>
    </submittedName>
</protein>
<dbReference type="PANTHER" id="PTHR46577">
    <property type="entry name" value="HTH-TYPE TRANSCRIPTIONAL REGULATORY PROTEIN GABR"/>
    <property type="match status" value="1"/>
</dbReference>
<dbReference type="PROSITE" id="PS50949">
    <property type="entry name" value="HTH_GNTR"/>
    <property type="match status" value="1"/>
</dbReference>
<dbReference type="Gene3D" id="3.40.640.10">
    <property type="entry name" value="Type I PLP-dependent aspartate aminotransferase-like (Major domain)"/>
    <property type="match status" value="1"/>
</dbReference>
<keyword evidence="8" id="KW-1185">Reference proteome</keyword>
<dbReference type="GO" id="GO:0003700">
    <property type="term" value="F:DNA-binding transcription factor activity"/>
    <property type="evidence" value="ECO:0007669"/>
    <property type="project" value="InterPro"/>
</dbReference>
<keyword evidence="7" id="KW-0808">Transferase</keyword>
<evidence type="ECO:0000256" key="2">
    <source>
        <dbReference type="ARBA" id="ARBA00022898"/>
    </source>
</evidence>
<dbReference type="Gene3D" id="1.10.10.10">
    <property type="entry name" value="Winged helix-like DNA-binding domain superfamily/Winged helix DNA-binding domain"/>
    <property type="match status" value="1"/>
</dbReference>
<dbReference type="CDD" id="cd07377">
    <property type="entry name" value="WHTH_GntR"/>
    <property type="match status" value="1"/>
</dbReference>
<dbReference type="InterPro" id="IPR015421">
    <property type="entry name" value="PyrdxlP-dep_Trfase_major"/>
</dbReference>
<dbReference type="InterPro" id="IPR004839">
    <property type="entry name" value="Aminotransferase_I/II_large"/>
</dbReference>
<dbReference type="InterPro" id="IPR015422">
    <property type="entry name" value="PyrdxlP-dep_Trfase_small"/>
</dbReference>
<accession>A0A2G9CF26</accession>
<dbReference type="OrthoDB" id="9804020at2"/>
<evidence type="ECO:0000256" key="3">
    <source>
        <dbReference type="ARBA" id="ARBA00023015"/>
    </source>
</evidence>
<dbReference type="SUPFAM" id="SSF53383">
    <property type="entry name" value="PLP-dependent transferases"/>
    <property type="match status" value="1"/>
</dbReference>
<evidence type="ECO:0000313" key="7">
    <source>
        <dbReference type="EMBL" id="PIM54244.1"/>
    </source>
</evidence>
<dbReference type="InterPro" id="IPR051446">
    <property type="entry name" value="HTH_trans_reg/aminotransferase"/>
</dbReference>
<dbReference type="Gene3D" id="3.90.1150.10">
    <property type="entry name" value="Aspartate Aminotransferase, domain 1"/>
    <property type="match status" value="1"/>
</dbReference>
<dbReference type="SUPFAM" id="SSF46785">
    <property type="entry name" value="Winged helix' DNA-binding domain"/>
    <property type="match status" value="1"/>
</dbReference>
<dbReference type="SMART" id="SM00345">
    <property type="entry name" value="HTH_GNTR"/>
    <property type="match status" value="1"/>
</dbReference>
<comment type="similarity">
    <text evidence="1">In the C-terminal section; belongs to the class-I pyridoxal-phosphate-dependent aminotransferase family.</text>
</comment>
<organism evidence="7 8">
    <name type="scientific">Roseateles chitinivorans</name>
    <dbReference type="NCBI Taxonomy" id="2917965"/>
    <lineage>
        <taxon>Bacteria</taxon>
        <taxon>Pseudomonadati</taxon>
        <taxon>Pseudomonadota</taxon>
        <taxon>Betaproteobacteria</taxon>
        <taxon>Burkholderiales</taxon>
        <taxon>Sphaerotilaceae</taxon>
        <taxon>Roseateles</taxon>
    </lineage>
</organism>
<dbReference type="CDD" id="cd00609">
    <property type="entry name" value="AAT_like"/>
    <property type="match status" value="1"/>
</dbReference>
<dbReference type="InterPro" id="IPR036388">
    <property type="entry name" value="WH-like_DNA-bd_sf"/>
</dbReference>
<dbReference type="GO" id="GO:0003677">
    <property type="term" value="F:DNA binding"/>
    <property type="evidence" value="ECO:0007669"/>
    <property type="project" value="UniProtKB-KW"/>
</dbReference>
<evidence type="ECO:0000259" key="6">
    <source>
        <dbReference type="PROSITE" id="PS50949"/>
    </source>
</evidence>
<feature type="domain" description="HTH gntR-type" evidence="6">
    <location>
        <begin position="5"/>
        <end position="73"/>
    </location>
</feature>
<proteinExistence type="inferred from homology"/>
<evidence type="ECO:0000256" key="5">
    <source>
        <dbReference type="ARBA" id="ARBA00023163"/>
    </source>
</evidence>
<dbReference type="InterPro" id="IPR000524">
    <property type="entry name" value="Tscrpt_reg_HTH_GntR"/>
</dbReference>
<dbReference type="GO" id="GO:0030170">
    <property type="term" value="F:pyridoxal phosphate binding"/>
    <property type="evidence" value="ECO:0007669"/>
    <property type="project" value="InterPro"/>
</dbReference>
<dbReference type="GO" id="GO:0008483">
    <property type="term" value="F:transaminase activity"/>
    <property type="evidence" value="ECO:0007669"/>
    <property type="project" value="UniProtKB-KW"/>
</dbReference>
<gene>
    <name evidence="7" type="ORF">CS062_04870</name>
</gene>
<dbReference type="InterPro" id="IPR036390">
    <property type="entry name" value="WH_DNA-bd_sf"/>
</dbReference>